<keyword evidence="1" id="KW-0472">Membrane</keyword>
<reference evidence="2" key="1">
    <citation type="submission" date="2016-02" db="EMBL/GenBank/DDBJ databases">
        <title>Draft Genome Sequence of Sporotomaculum syntrophicum Strain FB, a Syntrophic Benzoate Degrader.</title>
        <authorList>
            <person name="Nobu M.K."/>
            <person name="Narihiro T."/>
            <person name="Qiu Y.-L."/>
            <person name="Ohashi A."/>
            <person name="Liu W.-T."/>
            <person name="Yuji S."/>
        </authorList>
    </citation>
    <scope>NUCLEOTIDE SEQUENCE</scope>
    <source>
        <strain evidence="2">FB</strain>
    </source>
</reference>
<protein>
    <recommendedName>
        <fullName evidence="4">O-Antigen ligase</fullName>
    </recommendedName>
</protein>
<feature type="transmembrane region" description="Helical" evidence="1">
    <location>
        <begin position="263"/>
        <end position="281"/>
    </location>
</feature>
<organism evidence="2 3">
    <name type="scientific">Sporotomaculum syntrophicum</name>
    <dbReference type="NCBI Taxonomy" id="182264"/>
    <lineage>
        <taxon>Bacteria</taxon>
        <taxon>Bacillati</taxon>
        <taxon>Bacillota</taxon>
        <taxon>Clostridia</taxon>
        <taxon>Eubacteriales</taxon>
        <taxon>Desulfallaceae</taxon>
        <taxon>Sporotomaculum</taxon>
    </lineage>
</organism>
<evidence type="ECO:0000256" key="1">
    <source>
        <dbReference type="SAM" id="Phobius"/>
    </source>
</evidence>
<sequence length="441" mass="50002">MTKEQTKDIMKINTSFNFNLSLDYILTCFMPFLFAMLVIFDFPPNIRRADYSQLGNTVINGLVILFFCITAVYFFKRFQWSIRNVLACLFVAGFFVYQSVHTYSGQFQFSVSTALTALLICEFLLLDTFSKLKVFHYFRKIMVVLLFLGILVYGMRMLLGTGLFEKAYFYSKVLAAHGYYYLHFSHFYILEGGYVSRMCGPFNEPGVVGTFAALLLIADQFNLRKIGNLILLVAGVLSFSLAFFILCAGYVVFCAITEKRKDLLAMIMVGLFLLVYLLPYLRSVNPVVDELAARFEISGKGLAGDNRTNRAYDAFFAVYMQTEERWLGLGTGVNDRFGATLSYKDLIIDYGLVGFACLMLGLLLLPMAGKWGERKCIYFVLLFLISIYQRPNVMTLSYLALLFGGVEYIFARSMEMSDAEASVPLWLSEQPAGLPFSGLKE</sequence>
<keyword evidence="1" id="KW-0812">Transmembrane</keyword>
<keyword evidence="1" id="KW-1133">Transmembrane helix</keyword>
<feature type="transmembrane region" description="Helical" evidence="1">
    <location>
        <begin position="54"/>
        <end position="75"/>
    </location>
</feature>
<accession>A0A9D2WRM5</accession>
<feature type="transmembrane region" description="Helical" evidence="1">
    <location>
        <begin position="347"/>
        <end position="365"/>
    </location>
</feature>
<feature type="transmembrane region" description="Helical" evidence="1">
    <location>
        <begin position="82"/>
        <end position="100"/>
    </location>
</feature>
<feature type="transmembrane region" description="Helical" evidence="1">
    <location>
        <begin position="106"/>
        <end position="125"/>
    </location>
</feature>
<feature type="transmembrane region" description="Helical" evidence="1">
    <location>
        <begin position="167"/>
        <end position="190"/>
    </location>
</feature>
<evidence type="ECO:0000313" key="2">
    <source>
        <dbReference type="EMBL" id="KAF1086093.1"/>
    </source>
</evidence>
<feature type="transmembrane region" description="Helical" evidence="1">
    <location>
        <begin position="21"/>
        <end position="42"/>
    </location>
</feature>
<evidence type="ECO:0008006" key="4">
    <source>
        <dbReference type="Google" id="ProtNLM"/>
    </source>
</evidence>
<comment type="caution">
    <text evidence="2">The sequence shown here is derived from an EMBL/GenBank/DDBJ whole genome shotgun (WGS) entry which is preliminary data.</text>
</comment>
<feature type="transmembrane region" description="Helical" evidence="1">
    <location>
        <begin position="395"/>
        <end position="411"/>
    </location>
</feature>
<evidence type="ECO:0000313" key="3">
    <source>
        <dbReference type="Proteomes" id="UP000798488"/>
    </source>
</evidence>
<dbReference type="Proteomes" id="UP000798488">
    <property type="component" value="Unassembled WGS sequence"/>
</dbReference>
<gene>
    <name evidence="2" type="ORF">SPSYN_00831</name>
</gene>
<proteinExistence type="predicted"/>
<dbReference type="AlphaFoldDB" id="A0A9D2WRM5"/>
<feature type="transmembrane region" description="Helical" evidence="1">
    <location>
        <begin position="229"/>
        <end position="256"/>
    </location>
</feature>
<dbReference type="EMBL" id="LSRS01000002">
    <property type="protein sequence ID" value="KAF1086093.1"/>
    <property type="molecule type" value="Genomic_DNA"/>
</dbReference>
<keyword evidence="3" id="KW-1185">Reference proteome</keyword>
<name>A0A9D2WRM5_9FIRM</name>
<feature type="transmembrane region" description="Helical" evidence="1">
    <location>
        <begin position="137"/>
        <end position="155"/>
    </location>
</feature>